<gene>
    <name evidence="1" type="ORF">D3226_08385</name>
</gene>
<sequence>MITASHAGSPLSLKPACQIAVTLGAPLTFGVTRDGERRVTPILGGTLLGIGESFAGLRAAVLPGGSDRQLVRADGTVEIDARYEARTDAGELIGIHASGIRRATPDGVYFRAVLRFEAASATWAALQDAVFLADGAREANAVRHTVFRVG</sequence>
<proteinExistence type="predicted"/>
<organism evidence="1 2">
    <name type="scientific">Leucobacter chromiireducens subsp. chromiireducens</name>
    <dbReference type="NCBI Taxonomy" id="660067"/>
    <lineage>
        <taxon>Bacteria</taxon>
        <taxon>Bacillati</taxon>
        <taxon>Actinomycetota</taxon>
        <taxon>Actinomycetes</taxon>
        <taxon>Micrococcales</taxon>
        <taxon>Microbacteriaceae</taxon>
        <taxon>Leucobacter</taxon>
    </lineage>
</organism>
<name>A0ABS1SPG0_9MICO</name>
<protein>
    <submittedName>
        <fullName evidence="1">DUF3237 domain-containing protein</fullName>
    </submittedName>
</protein>
<evidence type="ECO:0000313" key="1">
    <source>
        <dbReference type="EMBL" id="MBL3689978.1"/>
    </source>
</evidence>
<reference evidence="1 2" key="1">
    <citation type="submission" date="2018-09" db="EMBL/GenBank/DDBJ databases">
        <title>Comparative genomics of Leucobacter spp.</title>
        <authorList>
            <person name="Reis A.C."/>
            <person name="Kolvenbach B.A."/>
            <person name="Corvini P.F.X."/>
            <person name="Nunes O.C."/>
        </authorList>
    </citation>
    <scope>NUCLEOTIDE SEQUENCE [LARGE SCALE GENOMIC DNA]</scope>
    <source>
        <strain evidence="1 2">L-1</strain>
    </source>
</reference>
<evidence type="ECO:0000313" key="2">
    <source>
        <dbReference type="Proteomes" id="UP001646141"/>
    </source>
</evidence>
<dbReference type="EMBL" id="QYAD01000002">
    <property type="protein sequence ID" value="MBL3689978.1"/>
    <property type="molecule type" value="Genomic_DNA"/>
</dbReference>
<dbReference type="Gene3D" id="2.40.160.20">
    <property type="match status" value="1"/>
</dbReference>
<dbReference type="Pfam" id="PF11578">
    <property type="entry name" value="DUF3237"/>
    <property type="match status" value="1"/>
</dbReference>
<dbReference type="PANTHER" id="PTHR37315">
    <property type="entry name" value="UPF0311 PROTEIN BLR7842"/>
    <property type="match status" value="1"/>
</dbReference>
<comment type="caution">
    <text evidence="1">The sequence shown here is derived from an EMBL/GenBank/DDBJ whole genome shotgun (WGS) entry which is preliminary data.</text>
</comment>
<dbReference type="PANTHER" id="PTHR37315:SF1">
    <property type="entry name" value="UPF0311 PROTEIN BLR7842"/>
    <property type="match status" value="1"/>
</dbReference>
<keyword evidence="2" id="KW-1185">Reference proteome</keyword>
<dbReference type="RefSeq" id="WP_202382065.1">
    <property type="nucleotide sequence ID" value="NZ_BAAAMA010000002.1"/>
</dbReference>
<accession>A0ABS1SPG0</accession>
<dbReference type="Proteomes" id="UP001646141">
    <property type="component" value="Unassembled WGS sequence"/>
</dbReference>
<dbReference type="InterPro" id="IPR020915">
    <property type="entry name" value="UPF0311"/>
</dbReference>